<dbReference type="AlphaFoldDB" id="A0A8J7C7S5"/>
<name>A0A8J7C7S5_9CYAN</name>
<reference evidence="1" key="1">
    <citation type="submission" date="2020-09" db="EMBL/GenBank/DDBJ databases">
        <title>Iningainema tapete sp. nov. (Scytonemataceae, Cyanobacteria) from greenhouses in central Florida (USA) produces two types of nodularin with biosynthetic potential for microcystin-LR and anabaenopeptins.</title>
        <authorList>
            <person name="Berthold D.E."/>
            <person name="Lefler F.W."/>
            <person name="Huang I.-S."/>
            <person name="Abdulla H."/>
            <person name="Zimba P.V."/>
            <person name="Laughinghouse H.D. IV."/>
        </authorList>
    </citation>
    <scope>NUCLEOTIDE SEQUENCE</scope>
    <source>
        <strain evidence="1">BLCCT55</strain>
    </source>
</reference>
<protein>
    <submittedName>
        <fullName evidence="1">Uncharacterized protein</fullName>
    </submittedName>
</protein>
<gene>
    <name evidence="1" type="ORF">ICL16_29500</name>
</gene>
<dbReference type="Proteomes" id="UP000629098">
    <property type="component" value="Unassembled WGS sequence"/>
</dbReference>
<comment type="caution">
    <text evidence="1">The sequence shown here is derived from an EMBL/GenBank/DDBJ whole genome shotgun (WGS) entry which is preliminary data.</text>
</comment>
<organism evidence="1 2">
    <name type="scientific">Iningainema tapete BLCC-T55</name>
    <dbReference type="NCBI Taxonomy" id="2748662"/>
    <lineage>
        <taxon>Bacteria</taxon>
        <taxon>Bacillati</taxon>
        <taxon>Cyanobacteriota</taxon>
        <taxon>Cyanophyceae</taxon>
        <taxon>Nostocales</taxon>
        <taxon>Scytonemataceae</taxon>
        <taxon>Iningainema tapete</taxon>
    </lineage>
</organism>
<evidence type="ECO:0000313" key="2">
    <source>
        <dbReference type="Proteomes" id="UP000629098"/>
    </source>
</evidence>
<dbReference type="EMBL" id="JACXAE010000086">
    <property type="protein sequence ID" value="MBD2776084.1"/>
    <property type="molecule type" value="Genomic_DNA"/>
</dbReference>
<evidence type="ECO:0000313" key="1">
    <source>
        <dbReference type="EMBL" id="MBD2776084.1"/>
    </source>
</evidence>
<accession>A0A8J7C7S5</accession>
<proteinExistence type="predicted"/>
<keyword evidence="2" id="KW-1185">Reference proteome</keyword>
<dbReference type="RefSeq" id="WP_190835128.1">
    <property type="nucleotide sequence ID" value="NZ_CAWPPI010000086.1"/>
</dbReference>
<sequence length="143" mass="16590">MRKWIVFRAEKRQPGAHERKYAHTGSLTKNLAEHYDCSDGALPEPGYRLPEFIRVEQLADSRYPASTTHYRKSDWEVTKVETYTPDVPMGEFDMIVICMCKYSPINAPLKPMPERQVSLDSFGGDEQAYQRWQEQNLVAIHNP</sequence>